<proteinExistence type="predicted"/>
<dbReference type="RefSeq" id="WP_309260838.1">
    <property type="nucleotide sequence ID" value="NZ_JARUHG010000001.1"/>
</dbReference>
<organism evidence="1 2">
    <name type="scientific">Lysobacter arvi</name>
    <dbReference type="NCBI Taxonomy" id="3038776"/>
    <lineage>
        <taxon>Bacteria</taxon>
        <taxon>Pseudomonadati</taxon>
        <taxon>Pseudomonadota</taxon>
        <taxon>Gammaproteobacteria</taxon>
        <taxon>Lysobacterales</taxon>
        <taxon>Lysobacteraceae</taxon>
        <taxon>Lysobacter</taxon>
    </lineage>
</organism>
<name>A0ABU1CC76_9GAMM</name>
<accession>A0ABU1CC76</accession>
<dbReference type="Gene3D" id="2.60.120.260">
    <property type="entry name" value="Galactose-binding domain-like"/>
    <property type="match status" value="1"/>
</dbReference>
<dbReference type="Gene3D" id="1.25.40.10">
    <property type="entry name" value="Tetratricopeptide repeat domain"/>
    <property type="match status" value="1"/>
</dbReference>
<sequence length="366" mass="39819">MDTEHATPLGPDRVRAAVTGTRDPDRMERAALTALRDRPIDGGAYRLLAQAAATRGDDERAGMLFRIAVRRDPRDWQAHAFLMDDAFRQGNAAEGLAHLDAILRVVPDLGDSLLPALSAELGDPRLRSALVDVLAVNPPWTGRMTATLRAPASNPEHAAAVLQLLAAKRGLDAGERSALIDTLMRADRASDARSAWVQGVDPHERALADLVFDGGFEEAAPVTGEFAWSWDSGPGIDLSLDPSYAASGRQSLRIGFNGRAVTLRAPSQRLALLPGHYELAIAFDDRTNAPRPFSIAVTCPKGELLIRRELVNSERGGWTRVREPFAVPDLCAWQRISLDMRARSVADTQIAGELHLDEISIRKNLD</sequence>
<protein>
    <recommendedName>
        <fullName evidence="3">Tetratricopeptide repeat protein</fullName>
    </recommendedName>
</protein>
<keyword evidence="2" id="KW-1185">Reference proteome</keyword>
<evidence type="ECO:0000313" key="1">
    <source>
        <dbReference type="EMBL" id="MDR0181657.1"/>
    </source>
</evidence>
<dbReference type="EMBL" id="JARUHG010000001">
    <property type="protein sequence ID" value="MDR0181657.1"/>
    <property type="molecule type" value="Genomic_DNA"/>
</dbReference>
<comment type="caution">
    <text evidence="1">The sequence shown here is derived from an EMBL/GenBank/DDBJ whole genome shotgun (WGS) entry which is preliminary data.</text>
</comment>
<evidence type="ECO:0008006" key="3">
    <source>
        <dbReference type="Google" id="ProtNLM"/>
    </source>
</evidence>
<dbReference type="SUPFAM" id="SSF48452">
    <property type="entry name" value="TPR-like"/>
    <property type="match status" value="1"/>
</dbReference>
<dbReference type="Proteomes" id="UP001233535">
    <property type="component" value="Unassembled WGS sequence"/>
</dbReference>
<dbReference type="InterPro" id="IPR011990">
    <property type="entry name" value="TPR-like_helical_dom_sf"/>
</dbReference>
<reference evidence="1 2" key="1">
    <citation type="submission" date="2023-04" db="EMBL/GenBank/DDBJ databases">
        <title>Lysobacter sp. strain UC isolated from soil sample.</title>
        <authorList>
            <person name="Choksket S."/>
            <person name="Harshvardhan F."/>
            <person name="Rana R."/>
            <person name="Patil P.B."/>
            <person name="Korpole S."/>
        </authorList>
    </citation>
    <scope>NUCLEOTIDE SEQUENCE [LARGE SCALE GENOMIC DNA]</scope>
    <source>
        <strain evidence="1 2">UC</strain>
    </source>
</reference>
<gene>
    <name evidence="1" type="ORF">P8609_01565</name>
</gene>
<evidence type="ECO:0000313" key="2">
    <source>
        <dbReference type="Proteomes" id="UP001233535"/>
    </source>
</evidence>